<reference evidence="9" key="1">
    <citation type="submission" date="2017-04" db="EMBL/GenBank/DDBJ databases">
        <title>Function of individual gut microbiota members based on whole genome sequencing of pure cultures obtained from chicken caecum.</title>
        <authorList>
            <person name="Medvecky M."/>
            <person name="Cejkova D."/>
            <person name="Polansky O."/>
            <person name="Karasova D."/>
            <person name="Kubasova T."/>
            <person name="Cizek A."/>
            <person name="Rychlik I."/>
        </authorList>
    </citation>
    <scope>NUCLEOTIDE SEQUENCE [LARGE SCALE GENOMIC DNA]</scope>
    <source>
        <strain evidence="9">An90</strain>
    </source>
</reference>
<dbReference type="EMBL" id="VVUY01000002">
    <property type="protein sequence ID" value="KAA2563602.1"/>
    <property type="molecule type" value="Genomic_DNA"/>
</dbReference>
<dbReference type="Proteomes" id="UP000195772">
    <property type="component" value="Unassembled WGS sequence"/>
</dbReference>
<gene>
    <name evidence="8" type="ORF">B5G41_09785</name>
    <name evidence="6" type="ORF">F2S36_01930</name>
    <name evidence="7" type="ORF">NE651_04435</name>
</gene>
<reference evidence="8" key="2">
    <citation type="journal article" date="2018" name="BMC Genomics">
        <title>Whole genome sequencing and function prediction of 133 gut anaerobes isolated from chicken caecum in pure cultures.</title>
        <authorList>
            <person name="Medvecky M."/>
            <person name="Cejkova D."/>
            <person name="Polansky O."/>
            <person name="Karasova D."/>
            <person name="Kubasova T."/>
            <person name="Cizek A."/>
            <person name="Rychlik I."/>
        </authorList>
    </citation>
    <scope>NUCLEOTIDE SEQUENCE</scope>
    <source>
        <strain evidence="8">An90</strain>
    </source>
</reference>
<evidence type="ECO:0000256" key="2">
    <source>
        <dbReference type="ARBA" id="ARBA00022692"/>
    </source>
</evidence>
<dbReference type="Pfam" id="PF05105">
    <property type="entry name" value="Phage_holin_4_1"/>
    <property type="match status" value="1"/>
</dbReference>
<dbReference type="InterPro" id="IPR006480">
    <property type="entry name" value="Phage_holin_4_1"/>
</dbReference>
<dbReference type="AlphaFoldDB" id="A0A1Y3QUL8"/>
<keyword evidence="2 5" id="KW-0812">Transmembrane</keyword>
<keyword evidence="3 5" id="KW-1133">Transmembrane helix</keyword>
<dbReference type="GO" id="GO:0016020">
    <property type="term" value="C:membrane"/>
    <property type="evidence" value="ECO:0007669"/>
    <property type="project" value="UniProtKB-SubCell"/>
</dbReference>
<accession>A0A1Y3QUL8</accession>
<reference evidence="6 10" key="3">
    <citation type="journal article" date="2019" name="Nat. Med.">
        <title>A library of human gut bacterial isolates paired with longitudinal multiomics data enables mechanistic microbiome research.</title>
        <authorList>
            <person name="Poyet M."/>
            <person name="Groussin M."/>
            <person name="Gibbons S.M."/>
            <person name="Avila-Pacheco J."/>
            <person name="Jiang X."/>
            <person name="Kearney S.M."/>
            <person name="Perrotta A.R."/>
            <person name="Berdy B."/>
            <person name="Zhao S."/>
            <person name="Lieberman T.D."/>
            <person name="Swanson P.K."/>
            <person name="Smith M."/>
            <person name="Roesemann S."/>
            <person name="Alexander J.E."/>
            <person name="Rich S.A."/>
            <person name="Livny J."/>
            <person name="Vlamakis H."/>
            <person name="Clish C."/>
            <person name="Bullock K."/>
            <person name="Deik A."/>
            <person name="Scott J."/>
            <person name="Pierce K.A."/>
            <person name="Xavier R.J."/>
            <person name="Alm E.J."/>
        </authorList>
    </citation>
    <scope>NUCLEOTIDE SEQUENCE [LARGE SCALE GENOMIC DNA]</scope>
    <source>
        <strain evidence="6 10">BIOML-A204</strain>
    </source>
</reference>
<dbReference type="EMBL" id="NFHB01000006">
    <property type="protein sequence ID" value="OUN02815.1"/>
    <property type="molecule type" value="Genomic_DNA"/>
</dbReference>
<feature type="transmembrane region" description="Helical" evidence="5">
    <location>
        <begin position="12"/>
        <end position="41"/>
    </location>
</feature>
<evidence type="ECO:0000313" key="10">
    <source>
        <dbReference type="Proteomes" id="UP000323119"/>
    </source>
</evidence>
<evidence type="ECO:0000256" key="3">
    <source>
        <dbReference type="ARBA" id="ARBA00022989"/>
    </source>
</evidence>
<organism evidence="8 9">
    <name type="scientific">Alistipes onderdonkii</name>
    <dbReference type="NCBI Taxonomy" id="328813"/>
    <lineage>
        <taxon>Bacteria</taxon>
        <taxon>Pseudomonadati</taxon>
        <taxon>Bacteroidota</taxon>
        <taxon>Bacteroidia</taxon>
        <taxon>Bacteroidales</taxon>
        <taxon>Rikenellaceae</taxon>
        <taxon>Alistipes</taxon>
    </lineage>
</organism>
<evidence type="ECO:0000313" key="9">
    <source>
        <dbReference type="Proteomes" id="UP000195772"/>
    </source>
</evidence>
<dbReference type="Proteomes" id="UP000323119">
    <property type="component" value="Unassembled WGS sequence"/>
</dbReference>
<dbReference type="OrthoDB" id="1001462at2"/>
<evidence type="ECO:0000313" key="6">
    <source>
        <dbReference type="EMBL" id="KAA2563602.1"/>
    </source>
</evidence>
<proteinExistence type="predicted"/>
<dbReference type="RefSeq" id="WP_022332775.1">
    <property type="nucleotide sequence ID" value="NZ_BAAFKZ010000004.1"/>
</dbReference>
<comment type="subcellular location">
    <subcellularLocation>
        <location evidence="1">Membrane</location>
        <topology evidence="1">Multi-pass membrane protein</topology>
    </subcellularLocation>
</comment>
<evidence type="ECO:0000256" key="5">
    <source>
        <dbReference type="SAM" id="Phobius"/>
    </source>
</evidence>
<evidence type="ECO:0000313" key="8">
    <source>
        <dbReference type="EMBL" id="OUN02815.1"/>
    </source>
</evidence>
<dbReference type="Proteomes" id="UP001205035">
    <property type="component" value="Unassembled WGS sequence"/>
</dbReference>
<keyword evidence="4 5" id="KW-0472">Membrane</keyword>
<evidence type="ECO:0000256" key="4">
    <source>
        <dbReference type="ARBA" id="ARBA00023136"/>
    </source>
</evidence>
<dbReference type="EMBL" id="JANGBQ010000004">
    <property type="protein sequence ID" value="MCQ5082135.1"/>
    <property type="molecule type" value="Genomic_DNA"/>
</dbReference>
<reference evidence="7" key="4">
    <citation type="submission" date="2022-06" db="EMBL/GenBank/DDBJ databases">
        <title>Isolation of gut microbiota from human fecal samples.</title>
        <authorList>
            <person name="Pamer E.G."/>
            <person name="Barat B."/>
            <person name="Waligurski E."/>
            <person name="Medina S."/>
            <person name="Paddock L."/>
            <person name="Mostad J."/>
        </authorList>
    </citation>
    <scope>NUCLEOTIDE SEQUENCE</scope>
    <source>
        <strain evidence="7">DFI.6.22</strain>
    </source>
</reference>
<evidence type="ECO:0000313" key="7">
    <source>
        <dbReference type="EMBL" id="MCQ5082135.1"/>
    </source>
</evidence>
<sequence length="141" mass="15767">METLYRLVSGLTAGFIALFAPIGPLVACAMAFIGIDFLSGVAASRAAARRKGHTWYFESCEAWRTVLKLGLTVTAIAMAWLIDSCVLDFMQLNVARLFTGFTCGVELWSFLENAAQLSDAPLFHWLRRYVRRRIRKEAGDE</sequence>
<name>A0A1Y3QUL8_9BACT</name>
<evidence type="ECO:0000256" key="1">
    <source>
        <dbReference type="ARBA" id="ARBA00004141"/>
    </source>
</evidence>
<comment type="caution">
    <text evidence="8">The sequence shown here is derived from an EMBL/GenBank/DDBJ whole genome shotgun (WGS) entry which is preliminary data.</text>
</comment>
<protein>
    <submittedName>
        <fullName evidence="7 8">Holin</fullName>
    </submittedName>
</protein>